<dbReference type="InterPro" id="IPR011547">
    <property type="entry name" value="SLC26A/SulP_dom"/>
</dbReference>
<keyword evidence="3 5" id="KW-1133">Transmembrane helix</keyword>
<reference evidence="7" key="2">
    <citation type="submission" date="2022-10" db="EMBL/GenBank/DDBJ databases">
        <authorList>
            <consortium name="ENA_rothamsted_submissions"/>
            <consortium name="culmorum"/>
            <person name="King R."/>
        </authorList>
    </citation>
    <scope>NUCLEOTIDE SEQUENCE</scope>
</reference>
<keyword evidence="8" id="KW-1185">Reference proteome</keyword>
<protein>
    <recommendedName>
        <fullName evidence="6">SLC26A/SulP transporter domain-containing protein</fullName>
    </recommendedName>
</protein>
<organism evidence="7 8">
    <name type="scientific">Chironomus riparius</name>
    <dbReference type="NCBI Taxonomy" id="315576"/>
    <lineage>
        <taxon>Eukaryota</taxon>
        <taxon>Metazoa</taxon>
        <taxon>Ecdysozoa</taxon>
        <taxon>Arthropoda</taxon>
        <taxon>Hexapoda</taxon>
        <taxon>Insecta</taxon>
        <taxon>Pterygota</taxon>
        <taxon>Neoptera</taxon>
        <taxon>Endopterygota</taxon>
        <taxon>Diptera</taxon>
        <taxon>Nematocera</taxon>
        <taxon>Chironomoidea</taxon>
        <taxon>Chironomidae</taxon>
        <taxon>Chironominae</taxon>
        <taxon>Chironomus</taxon>
    </lineage>
</organism>
<evidence type="ECO:0000256" key="4">
    <source>
        <dbReference type="ARBA" id="ARBA00023136"/>
    </source>
</evidence>
<feature type="transmembrane region" description="Helical" evidence="5">
    <location>
        <begin position="308"/>
        <end position="331"/>
    </location>
</feature>
<evidence type="ECO:0000256" key="1">
    <source>
        <dbReference type="ARBA" id="ARBA00004141"/>
    </source>
</evidence>
<feature type="transmembrane region" description="Helical" evidence="5">
    <location>
        <begin position="212"/>
        <end position="230"/>
    </location>
</feature>
<dbReference type="InterPro" id="IPR036513">
    <property type="entry name" value="STAS_dom_sf"/>
</dbReference>
<feature type="domain" description="SLC26A/SulP transporter" evidence="6">
    <location>
        <begin position="61"/>
        <end position="442"/>
    </location>
</feature>
<feature type="transmembrane region" description="Helical" evidence="5">
    <location>
        <begin position="251"/>
        <end position="268"/>
    </location>
</feature>
<comment type="subcellular location">
    <subcellularLocation>
        <location evidence="1">Membrane</location>
        <topology evidence="1">Multi-pass membrane protein</topology>
    </subcellularLocation>
</comment>
<evidence type="ECO:0000256" key="3">
    <source>
        <dbReference type="ARBA" id="ARBA00022989"/>
    </source>
</evidence>
<evidence type="ECO:0000313" key="8">
    <source>
        <dbReference type="Proteomes" id="UP001153620"/>
    </source>
</evidence>
<name>A0A9P0NMM3_9DIPT</name>
<keyword evidence="4 5" id="KW-0472">Membrane</keyword>
<dbReference type="Gene3D" id="3.30.750.24">
    <property type="entry name" value="STAS domain"/>
    <property type="match status" value="1"/>
</dbReference>
<evidence type="ECO:0000256" key="5">
    <source>
        <dbReference type="SAM" id="Phobius"/>
    </source>
</evidence>
<feature type="transmembrane region" description="Helical" evidence="5">
    <location>
        <begin position="343"/>
        <end position="360"/>
    </location>
</feature>
<accession>A0A9P0NMM3</accession>
<feature type="transmembrane region" description="Helical" evidence="5">
    <location>
        <begin position="436"/>
        <end position="468"/>
    </location>
</feature>
<dbReference type="GO" id="GO:0016020">
    <property type="term" value="C:membrane"/>
    <property type="evidence" value="ECO:0007669"/>
    <property type="project" value="UniProtKB-SubCell"/>
</dbReference>
<dbReference type="Proteomes" id="UP001153620">
    <property type="component" value="Chromosome 3"/>
</dbReference>
<dbReference type="GO" id="GO:0055085">
    <property type="term" value="P:transmembrane transport"/>
    <property type="evidence" value="ECO:0007669"/>
    <property type="project" value="InterPro"/>
</dbReference>
<feature type="transmembrane region" description="Helical" evidence="5">
    <location>
        <begin position="138"/>
        <end position="160"/>
    </location>
</feature>
<evidence type="ECO:0000256" key="2">
    <source>
        <dbReference type="ARBA" id="ARBA00022692"/>
    </source>
</evidence>
<feature type="transmembrane region" description="Helical" evidence="5">
    <location>
        <begin position="167"/>
        <end position="184"/>
    </location>
</feature>
<feature type="transmembrane region" description="Helical" evidence="5">
    <location>
        <begin position="380"/>
        <end position="403"/>
    </location>
</feature>
<sequence length="616" mass="68646">MTEYSPINRPSNPNNDENFHEEYPNICNTLRQCPGKCCSEKALKSRLPILEWLPKYSTSTFFCDIVAGISVGLTVIPQGIAYGIVAGLPPQYGLYSSFMGCFVYTIFGSCKDVSIGPTAIMSLMIYPFVANYSLDFAILANFLCGCVILILGALNLGFLIQFISSPTIIAFTAAASIIIGSSQVKPLLGIKSGSGSEFVQVWKNVFTHLHEIRYTDALFGLFSLVLLLLMKKPKCFSRWPLLSKYLSLSRNAIVVIIGIITAYVFYLNGQEPFRLTGDIKKGLPDIVIPPFSTELIGKHYNFLEMVEVYGLSLITIPLVSILEIIAISKAFSKGKVVDATQQMVALGLCNIASCFFQSVPVTGSFTRTAVNHNSGVKTTFGGVITGIIVLLALGLLTGTFYFIPKTTLAAVVIAAMISMIETHEILEIYRTKRMDIIPFIVTFGISLWLGLEFGIVAGVLANMILILYMTSRPRIDYETVQINHMNVLVVNFDQSLNYLSAEYFKTSVERKVITEFSNVQHVFINGMSINYTVDVTVVKNLVALVEDLKVCNKNVYFWNWRKDAFHLVIRYKRGLYDLFKFGSSLDDILMQIIKQSEEQRQHNEEQQQLADVTTDS</sequence>
<proteinExistence type="predicted"/>
<feature type="transmembrane region" description="Helical" evidence="5">
    <location>
        <begin position="61"/>
        <end position="85"/>
    </location>
</feature>
<dbReference type="InterPro" id="IPR001902">
    <property type="entry name" value="SLC26A/SulP_fam"/>
</dbReference>
<evidence type="ECO:0000313" key="7">
    <source>
        <dbReference type="EMBL" id="CAH1730343.1"/>
    </source>
</evidence>
<gene>
    <name evidence="7" type="ORF">CHIRRI_LOCUS12372</name>
</gene>
<keyword evidence="2 5" id="KW-0812">Transmembrane</keyword>
<dbReference type="AlphaFoldDB" id="A0A9P0NMM3"/>
<dbReference type="Pfam" id="PF00916">
    <property type="entry name" value="Sulfate_transp"/>
    <property type="match status" value="1"/>
</dbReference>
<evidence type="ECO:0000259" key="6">
    <source>
        <dbReference type="Pfam" id="PF00916"/>
    </source>
</evidence>
<dbReference type="PANTHER" id="PTHR11814">
    <property type="entry name" value="SULFATE TRANSPORTER"/>
    <property type="match status" value="1"/>
</dbReference>
<dbReference type="EMBL" id="OU895879">
    <property type="protein sequence ID" value="CAH1730343.1"/>
    <property type="molecule type" value="Genomic_DNA"/>
</dbReference>
<dbReference type="CDD" id="cd07042">
    <property type="entry name" value="STAS_SulP_like_sulfate_transporter"/>
    <property type="match status" value="1"/>
</dbReference>
<reference evidence="7" key="1">
    <citation type="submission" date="2022-01" db="EMBL/GenBank/DDBJ databases">
        <authorList>
            <person name="King R."/>
        </authorList>
    </citation>
    <scope>NUCLEOTIDE SEQUENCE</scope>
</reference>